<reference evidence="2" key="2">
    <citation type="journal article" date="2018" name="Mol. Plant Microbe Interact.">
        <title>Genome sequence resources for the wheat stripe rust pathogen (Puccinia striiformis f. sp. tritici) and the barley stripe rust pathogen (Puccinia striiformis f. sp. hordei).</title>
        <authorList>
            <person name="Xia C."/>
            <person name="Wang M."/>
            <person name="Yin C."/>
            <person name="Cornejo O.E."/>
            <person name="Hulbert S.H."/>
            <person name="Chen X."/>
        </authorList>
    </citation>
    <scope>NUCLEOTIDE SEQUENCE [LARGE SCALE GENOMIC DNA]</scope>
    <source>
        <strain evidence="2">93-210</strain>
    </source>
</reference>
<reference evidence="1 2" key="3">
    <citation type="journal article" date="2022" name="Microbiol. Spectr.">
        <title>Folding features and dynamics of 3D genome architecture in plant fungal pathogens.</title>
        <authorList>
            <person name="Xia C."/>
        </authorList>
    </citation>
    <scope>NUCLEOTIDE SEQUENCE [LARGE SCALE GENOMIC DNA]</scope>
    <source>
        <strain evidence="1 2">93-210</strain>
    </source>
</reference>
<organism evidence="1 2">
    <name type="scientific">Puccinia striiformis f. sp. tritici</name>
    <dbReference type="NCBI Taxonomy" id="168172"/>
    <lineage>
        <taxon>Eukaryota</taxon>
        <taxon>Fungi</taxon>
        <taxon>Dikarya</taxon>
        <taxon>Basidiomycota</taxon>
        <taxon>Pucciniomycotina</taxon>
        <taxon>Pucciniomycetes</taxon>
        <taxon>Pucciniales</taxon>
        <taxon>Pucciniaceae</taxon>
        <taxon>Puccinia</taxon>
    </lineage>
</organism>
<comment type="caution">
    <text evidence="1">The sequence shown here is derived from an EMBL/GenBank/DDBJ whole genome shotgun (WGS) entry which is preliminary data.</text>
</comment>
<evidence type="ECO:0000313" key="1">
    <source>
        <dbReference type="EMBL" id="KAI7959021.1"/>
    </source>
</evidence>
<reference evidence="2" key="1">
    <citation type="journal article" date="2018" name="BMC Genomics">
        <title>Genomic insights into host adaptation between the wheat stripe rust pathogen (Puccinia striiformis f. sp. tritici) and the barley stripe rust pathogen (Puccinia striiformis f. sp. hordei).</title>
        <authorList>
            <person name="Xia C."/>
            <person name="Wang M."/>
            <person name="Yin C."/>
            <person name="Cornejo O.E."/>
            <person name="Hulbert S.H."/>
            <person name="Chen X."/>
        </authorList>
    </citation>
    <scope>NUCLEOTIDE SEQUENCE [LARGE SCALE GENOMIC DNA]</scope>
    <source>
        <strain evidence="2">93-210</strain>
    </source>
</reference>
<proteinExistence type="predicted"/>
<evidence type="ECO:0000313" key="2">
    <source>
        <dbReference type="Proteomes" id="UP001060170"/>
    </source>
</evidence>
<sequence>MSHPTCASSVASKDPIMEALPTPTSTTTIPNPNDGTITTNGVMVSPAVWKQLQNMLAMYPTPPTSTPITADLLPPAPTSGTSALGELSNLEEDEDSLPDTNIDHGVPDTNIDRGEDKIPNDRVQATNPSSERDATPDLPPLITDLKTYDFTVGEPMDAPPITRFMTMDSLAKGTKKSGRKTASTKIDCPFELMGSVPTSQKITNKFWTLKVCKGKHNHNPSPGASSHAAHRRLLPEQVLEVRRLFKSNVKPAQILLQLRTSDDQTLATNKTVSNALQKNRKAALDGKTPVEALMCVLKESNWEWEVKVNASGAILNLFFAHPGSIHLARINHHVALLDSTYKTNRYKLPLLHVIGQAASNRSFSIGFCFMTYEDEENYLWAVNQLKRFIWKPERIPKVFITDRESALRNALEQVFPDAQANLCTWHINKNIATNCKKYFPSIKPPAKSAKRSIKPVKNLKPLVDPWKKFMNLWKLVTYAKSPEVYVERFKTLKDHLATRPAVLSYIEKNIIPVKELFVVAWACQYPHLRNLNTSRVESGHAYLKTFVTNSTGDLLSVFQALALAVDAQILAVHESIGKDTIKTLVDVPKSCIPLLGEISTFAIKELLKQFKRLKDNFDSNKPCSKTLTTGVGIPCAHRIAEILECKSTITPEDFHLQWNLKYNPECTIKETSLELTKIFDHINRIVAGTHVTVPINAPAVKQNTKGRPSDKQQVSAASSTKRDPSSFEIVEDKLKKEESAKKRAAKGSGPPQKSKRVKKVEDVDVKDIPDLKRTKEDTDEEESSDYEPKEDLSSAYKPKEDLLNGIFTDLSDDEDLDGNKNEDRDEENNEETAANEKPSNNEDQSTTKLPKEGGSIEEISNNVQDTYIYQLPLHLQPYIEGIFNPKGDGNCGFHCVAKALGYNDDGWFRVRREMIKEITENKASYAKQQGGEQEVTRIVEGLQVKTKKSKITLSKWLDKMAHGQVLANTYTRPVIFLSLIACNSFIPSRMGPQESPDTKPIYLVHVDGNHWVLATVQEIDGVMPIPPLILAAKSSSKSARAWVAFTKKGVALYNQGDEKKAP</sequence>
<accession>A0ACC0EQQ5</accession>
<gene>
    <name evidence="1" type="ORF">MJO28_002812</name>
</gene>
<protein>
    <submittedName>
        <fullName evidence="1">Uncharacterized protein</fullName>
    </submittedName>
</protein>
<name>A0ACC0EQQ5_9BASI</name>
<dbReference type="Proteomes" id="UP001060170">
    <property type="component" value="Chromosome 3"/>
</dbReference>
<keyword evidence="2" id="KW-1185">Reference proteome</keyword>
<dbReference type="EMBL" id="CM045867">
    <property type="protein sequence ID" value="KAI7959021.1"/>
    <property type="molecule type" value="Genomic_DNA"/>
</dbReference>